<evidence type="ECO:0000313" key="2">
    <source>
        <dbReference type="EMBL" id="KAG7451099.1"/>
    </source>
</evidence>
<name>A0A9P8AWV9_9AGAR</name>
<protein>
    <recommendedName>
        <fullName evidence="1">DUF6593 domain-containing protein</fullName>
    </recommendedName>
</protein>
<keyword evidence="3" id="KW-1185">Reference proteome</keyword>
<organism evidence="2 3">
    <name type="scientific">Guyanagaster necrorhizus</name>
    <dbReference type="NCBI Taxonomy" id="856835"/>
    <lineage>
        <taxon>Eukaryota</taxon>
        <taxon>Fungi</taxon>
        <taxon>Dikarya</taxon>
        <taxon>Basidiomycota</taxon>
        <taxon>Agaricomycotina</taxon>
        <taxon>Agaricomycetes</taxon>
        <taxon>Agaricomycetidae</taxon>
        <taxon>Agaricales</taxon>
        <taxon>Marasmiineae</taxon>
        <taxon>Physalacriaceae</taxon>
        <taxon>Guyanagaster</taxon>
    </lineage>
</organism>
<dbReference type="Proteomes" id="UP000812287">
    <property type="component" value="Unassembled WGS sequence"/>
</dbReference>
<evidence type="ECO:0000313" key="3">
    <source>
        <dbReference type="Proteomes" id="UP000812287"/>
    </source>
</evidence>
<dbReference type="OrthoDB" id="3256331at2759"/>
<feature type="domain" description="DUF6593" evidence="1">
    <location>
        <begin position="48"/>
        <end position="168"/>
    </location>
</feature>
<proteinExistence type="predicted"/>
<dbReference type="InterPro" id="IPR046528">
    <property type="entry name" value="DUF6593"/>
</dbReference>
<gene>
    <name evidence="2" type="ORF">BT62DRAFT_1071697</name>
</gene>
<evidence type="ECO:0000259" key="1">
    <source>
        <dbReference type="Pfam" id="PF20236"/>
    </source>
</evidence>
<dbReference type="RefSeq" id="XP_043044599.1">
    <property type="nucleotide sequence ID" value="XM_043178797.1"/>
</dbReference>
<dbReference type="AlphaFoldDB" id="A0A9P8AWV9"/>
<comment type="caution">
    <text evidence="2">The sequence shown here is derived from an EMBL/GenBank/DDBJ whole genome shotgun (WGS) entry which is preliminary data.</text>
</comment>
<dbReference type="Pfam" id="PF20236">
    <property type="entry name" value="DUF6593"/>
    <property type="match status" value="1"/>
</dbReference>
<dbReference type="GeneID" id="66101091"/>
<dbReference type="EMBL" id="MU250525">
    <property type="protein sequence ID" value="KAG7451099.1"/>
    <property type="molecule type" value="Genomic_DNA"/>
</dbReference>
<sequence>MRSIQQRGLAFPMRYQAYGPTLSLDSWLEHLWGKVAAVFFMARGRGDGGKTIYQVYTQNEPSTATFVKNTAGDVIASWEWREIRSDIITLGGASPTPVSSWSKKSIVPFKEYGNGPGLFFEPIVRFQKSRRAADSTHTPTQLIFDERAEEIRDLVVISFPVLEKSRRKTESSTMNKAHVLTQPAFAALGSTNYVLKNGGT</sequence>
<reference evidence="2" key="1">
    <citation type="submission" date="2020-11" db="EMBL/GenBank/DDBJ databases">
        <title>Adaptations for nitrogen fixation in a non-lichenized fungal sporocarp promotes dispersal by wood-feeding termites.</title>
        <authorList>
            <consortium name="DOE Joint Genome Institute"/>
            <person name="Koch R.A."/>
            <person name="Yoon G."/>
            <person name="Arayal U."/>
            <person name="Lail K."/>
            <person name="Amirebrahimi M."/>
            <person name="Labutti K."/>
            <person name="Lipzen A."/>
            <person name="Riley R."/>
            <person name="Barry K."/>
            <person name="Henrissat B."/>
            <person name="Grigoriev I.V."/>
            <person name="Herr J.R."/>
            <person name="Aime M.C."/>
        </authorList>
    </citation>
    <scope>NUCLEOTIDE SEQUENCE</scope>
    <source>
        <strain evidence="2">MCA 3950</strain>
    </source>
</reference>
<accession>A0A9P8AWV9</accession>